<evidence type="ECO:0000256" key="1">
    <source>
        <dbReference type="ARBA" id="ARBA00004141"/>
    </source>
</evidence>
<sequence length="233" mass="25156">MLGAFFKALGQMGDRRFLLVLLAGIAGAFALLFGVYALLVWGLQSLTPEAINLPWIGEIQSVHSILGWASLLVMLGLSIFLMVPVAGAFISLFTETVARAVEAKHYPMLPPAQGASFGASMIETVNLLGLLLLVNLLAFLILLPLTGPFYPVIFWAVNGLLLGREFFMSVAMRRLPKAEAAAMRKKNAARIWLAGTLMAVPLSVPVLNLLVPVLGVATFTHLFQSLRSAQNQI</sequence>
<comment type="subcellular location">
    <subcellularLocation>
        <location evidence="1">Membrane</location>
        <topology evidence="1">Multi-pass membrane protein</topology>
    </subcellularLocation>
</comment>
<comment type="caution">
    <text evidence="6">The sequence shown here is derived from an EMBL/GenBank/DDBJ whole genome shotgun (WGS) entry which is preliminary data.</text>
</comment>
<feature type="transmembrane region" description="Helical" evidence="5">
    <location>
        <begin position="149"/>
        <end position="170"/>
    </location>
</feature>
<keyword evidence="4 5" id="KW-0472">Membrane</keyword>
<reference evidence="6 7" key="1">
    <citation type="submission" date="2023-08" db="EMBL/GenBank/DDBJ databases">
        <title>Characterization of two Paracoccaceae strains isolated from Phycosphere and proposal of Xinfangfangia lacusdiani sp. nov.</title>
        <authorList>
            <person name="Deng Y."/>
            <person name="Zhang Y.Q."/>
        </authorList>
    </citation>
    <scope>NUCLEOTIDE SEQUENCE [LARGE SCALE GENOMIC DNA]</scope>
    <source>
        <strain evidence="6 7">CPCC 101601</strain>
    </source>
</reference>
<feature type="transmembrane region" description="Helical" evidence="5">
    <location>
        <begin position="65"/>
        <end position="93"/>
    </location>
</feature>
<feature type="transmembrane region" description="Helical" evidence="5">
    <location>
        <begin position="17"/>
        <end position="39"/>
    </location>
</feature>
<evidence type="ECO:0000313" key="6">
    <source>
        <dbReference type="EMBL" id="MDQ2064805.1"/>
    </source>
</evidence>
<accession>A0ABU0VSV1</accession>
<evidence type="ECO:0000256" key="5">
    <source>
        <dbReference type="SAM" id="Phobius"/>
    </source>
</evidence>
<evidence type="ECO:0000313" key="7">
    <source>
        <dbReference type="Proteomes" id="UP001239680"/>
    </source>
</evidence>
<dbReference type="Pfam" id="PF07264">
    <property type="entry name" value="EI24"/>
    <property type="match status" value="1"/>
</dbReference>
<protein>
    <submittedName>
        <fullName evidence="6">EI24 domain-containing protein</fullName>
    </submittedName>
</protein>
<evidence type="ECO:0000256" key="2">
    <source>
        <dbReference type="ARBA" id="ARBA00022692"/>
    </source>
</evidence>
<dbReference type="EMBL" id="JAVDBT010000001">
    <property type="protein sequence ID" value="MDQ2064805.1"/>
    <property type="molecule type" value="Genomic_DNA"/>
</dbReference>
<feature type="transmembrane region" description="Helical" evidence="5">
    <location>
        <begin position="114"/>
        <end position="143"/>
    </location>
</feature>
<keyword evidence="3 5" id="KW-1133">Transmembrane helix</keyword>
<dbReference type="Proteomes" id="UP001239680">
    <property type="component" value="Unassembled WGS sequence"/>
</dbReference>
<evidence type="ECO:0000256" key="3">
    <source>
        <dbReference type="ARBA" id="ARBA00022989"/>
    </source>
</evidence>
<keyword evidence="2 5" id="KW-0812">Transmembrane</keyword>
<name>A0ABU0VSV1_9RHOB</name>
<keyword evidence="7" id="KW-1185">Reference proteome</keyword>
<organism evidence="6 7">
    <name type="scientific">Pseudogemmobacter lacusdianii</name>
    <dbReference type="NCBI Taxonomy" id="3069608"/>
    <lineage>
        <taxon>Bacteria</taxon>
        <taxon>Pseudomonadati</taxon>
        <taxon>Pseudomonadota</taxon>
        <taxon>Alphaproteobacteria</taxon>
        <taxon>Rhodobacterales</taxon>
        <taxon>Paracoccaceae</taxon>
        <taxon>Pseudogemmobacter</taxon>
    </lineage>
</organism>
<dbReference type="InterPro" id="IPR059112">
    <property type="entry name" value="CysZ/EI24"/>
</dbReference>
<gene>
    <name evidence="6" type="ORF">Q9295_00325</name>
</gene>
<proteinExistence type="predicted"/>
<feature type="transmembrane region" description="Helical" evidence="5">
    <location>
        <begin position="191"/>
        <end position="217"/>
    </location>
</feature>
<evidence type="ECO:0000256" key="4">
    <source>
        <dbReference type="ARBA" id="ARBA00023136"/>
    </source>
</evidence>